<evidence type="ECO:0000256" key="4">
    <source>
        <dbReference type="ARBA" id="ARBA00022475"/>
    </source>
</evidence>
<dbReference type="InterPro" id="IPR005467">
    <property type="entry name" value="His_kinase_dom"/>
</dbReference>
<evidence type="ECO:0000313" key="20">
    <source>
        <dbReference type="Proteomes" id="UP001595547"/>
    </source>
</evidence>
<keyword evidence="9" id="KW-0418">Kinase</keyword>
<dbReference type="InterPro" id="IPR008207">
    <property type="entry name" value="Sig_transdc_His_kin_Hpt_dom"/>
</dbReference>
<name>A0ABV7J678_9RHOB</name>
<evidence type="ECO:0000256" key="8">
    <source>
        <dbReference type="ARBA" id="ARBA00022692"/>
    </source>
</evidence>
<proteinExistence type="predicted"/>
<dbReference type="InterPro" id="IPR003661">
    <property type="entry name" value="HisK_dim/P_dom"/>
</dbReference>
<dbReference type="SUPFAM" id="SSF55874">
    <property type="entry name" value="ATPase domain of HSP90 chaperone/DNA topoisomerase II/histidine kinase"/>
    <property type="match status" value="1"/>
</dbReference>
<keyword evidence="10 19" id="KW-0067">ATP-binding</keyword>
<evidence type="ECO:0000259" key="18">
    <source>
        <dbReference type="PROSITE" id="PS50894"/>
    </source>
</evidence>
<dbReference type="PROSITE" id="PS50110">
    <property type="entry name" value="RESPONSE_REGULATORY"/>
    <property type="match status" value="1"/>
</dbReference>
<keyword evidence="20" id="KW-1185">Reference proteome</keyword>
<organism evidence="19 20">
    <name type="scientific">Cypionkella sinensis</name>
    <dbReference type="NCBI Taxonomy" id="1756043"/>
    <lineage>
        <taxon>Bacteria</taxon>
        <taxon>Pseudomonadati</taxon>
        <taxon>Pseudomonadota</taxon>
        <taxon>Alphaproteobacteria</taxon>
        <taxon>Rhodobacterales</taxon>
        <taxon>Paracoccaceae</taxon>
        <taxon>Cypionkella</taxon>
    </lineage>
</organism>
<keyword evidence="7" id="KW-0808">Transferase</keyword>
<dbReference type="InterPro" id="IPR003594">
    <property type="entry name" value="HATPase_dom"/>
</dbReference>
<evidence type="ECO:0000256" key="1">
    <source>
        <dbReference type="ARBA" id="ARBA00000085"/>
    </source>
</evidence>
<evidence type="ECO:0000256" key="5">
    <source>
        <dbReference type="ARBA" id="ARBA00022519"/>
    </source>
</evidence>
<dbReference type="Gene3D" id="3.30.450.20">
    <property type="entry name" value="PAS domain"/>
    <property type="match status" value="1"/>
</dbReference>
<dbReference type="Pfam" id="PF00072">
    <property type="entry name" value="Response_reg"/>
    <property type="match status" value="1"/>
</dbReference>
<sequence length="640" mass="68731">MSAPEVRRGYARILELAVQNLRATIESAPDAVLIVNANDMVIGANTAGQVMLGCAITPSDPTSLSDILVAAEGAPSGPGRSARMQCRCRNGDTVPVEVAIADVTTGTGDKLRIAFLRDMSQQLERERQLALVGELARKGEEVKDRFLAVMSHEMRTPLSGLISATDLLETTTTLDAPQAWLVGILKSCGLAALEQVNNILELTRLSASDANEFPLTDFCVNEMVREQVKIYQSLALDRGNALTLSPEDAPACMVRAPLPLLRRILSNLLSNALKFTRDGAIDVVLMDMPADAPQKRRFTLLIRDTGIGSPEADLERIFRNFETLDSSYSRMQEGTGLGLGIAKLSAEAMGGTIKVESRVGEGTCFTVTFEAELQSQSTGVVRVESAPAAVHRPLTILLAEDNEINSNLMDRQMKRLGHSVVIASDGIKAIAAVQRQRFDIILMDISMPHMDGVTATRHLIDNGLLGDTPVIALTAQASPDRVQVLCDVGMTDVVIKPVRMATLDELMQKLASGGTRSGASTRQPDLVGLLDLERLGELIQVIGVSELEKMLEKFTSDMQSTLAVCTNALKAGNLDDLSKAAHRGAGAAGMLTMDALCHQLRNIETAATTAARESLAEQFSTLDQLSHQSLSALKQVLQAA</sequence>
<dbReference type="SMART" id="SM00387">
    <property type="entry name" value="HATPase_c"/>
    <property type="match status" value="1"/>
</dbReference>
<comment type="subcellular location">
    <subcellularLocation>
        <location evidence="2">Cell inner membrane</location>
        <topology evidence="2">Multi-pass membrane protein</topology>
    </subcellularLocation>
</comment>
<dbReference type="PROSITE" id="PS50109">
    <property type="entry name" value="HIS_KIN"/>
    <property type="match status" value="1"/>
</dbReference>
<dbReference type="Pfam" id="PF02518">
    <property type="entry name" value="HATPase_c"/>
    <property type="match status" value="1"/>
</dbReference>
<evidence type="ECO:0000256" key="2">
    <source>
        <dbReference type="ARBA" id="ARBA00004429"/>
    </source>
</evidence>
<dbReference type="Gene3D" id="1.10.287.130">
    <property type="match status" value="1"/>
</dbReference>
<feature type="domain" description="HPt" evidence="18">
    <location>
        <begin position="543"/>
        <end position="640"/>
    </location>
</feature>
<dbReference type="PANTHER" id="PTHR43047">
    <property type="entry name" value="TWO-COMPONENT HISTIDINE PROTEIN KINASE"/>
    <property type="match status" value="1"/>
</dbReference>
<dbReference type="SUPFAM" id="SSF47384">
    <property type="entry name" value="Homodimeric domain of signal transducing histidine kinase"/>
    <property type="match status" value="1"/>
</dbReference>
<dbReference type="Pfam" id="PF00512">
    <property type="entry name" value="HisKA"/>
    <property type="match status" value="1"/>
</dbReference>
<protein>
    <recommendedName>
        <fullName evidence="3">histidine kinase</fullName>
        <ecNumber evidence="3">2.7.13.3</ecNumber>
    </recommendedName>
</protein>
<dbReference type="Pfam" id="PF01627">
    <property type="entry name" value="Hpt"/>
    <property type="match status" value="1"/>
</dbReference>
<dbReference type="SUPFAM" id="SSF52172">
    <property type="entry name" value="CheY-like"/>
    <property type="match status" value="1"/>
</dbReference>
<dbReference type="InterPro" id="IPR000014">
    <property type="entry name" value="PAS"/>
</dbReference>
<dbReference type="InterPro" id="IPR011006">
    <property type="entry name" value="CheY-like_superfamily"/>
</dbReference>
<evidence type="ECO:0000256" key="14">
    <source>
        <dbReference type="PROSITE-ProRule" id="PRU00110"/>
    </source>
</evidence>
<feature type="domain" description="Response regulatory" evidence="17">
    <location>
        <begin position="395"/>
        <end position="511"/>
    </location>
</feature>
<keyword evidence="13" id="KW-0472">Membrane</keyword>
<evidence type="ECO:0000256" key="13">
    <source>
        <dbReference type="ARBA" id="ARBA00023136"/>
    </source>
</evidence>
<dbReference type="InterPro" id="IPR001789">
    <property type="entry name" value="Sig_transdc_resp-reg_receiver"/>
</dbReference>
<evidence type="ECO:0000259" key="16">
    <source>
        <dbReference type="PROSITE" id="PS50109"/>
    </source>
</evidence>
<dbReference type="CDD" id="cd17546">
    <property type="entry name" value="REC_hyHK_CKI1_RcsC-like"/>
    <property type="match status" value="1"/>
</dbReference>
<dbReference type="InterPro" id="IPR036641">
    <property type="entry name" value="HPT_dom_sf"/>
</dbReference>
<comment type="caution">
    <text evidence="19">The sequence shown here is derived from an EMBL/GenBank/DDBJ whole genome shotgun (WGS) entry which is preliminary data.</text>
</comment>
<dbReference type="SMART" id="SM00448">
    <property type="entry name" value="REC"/>
    <property type="match status" value="1"/>
</dbReference>
<evidence type="ECO:0000256" key="3">
    <source>
        <dbReference type="ARBA" id="ARBA00012438"/>
    </source>
</evidence>
<dbReference type="InterPro" id="IPR036890">
    <property type="entry name" value="HATPase_C_sf"/>
</dbReference>
<dbReference type="Gene3D" id="3.30.565.10">
    <property type="entry name" value="Histidine kinase-like ATPase, C-terminal domain"/>
    <property type="match status" value="1"/>
</dbReference>
<evidence type="ECO:0000256" key="12">
    <source>
        <dbReference type="ARBA" id="ARBA00023012"/>
    </source>
</evidence>
<evidence type="ECO:0000256" key="9">
    <source>
        <dbReference type="ARBA" id="ARBA00022777"/>
    </source>
</evidence>
<feature type="domain" description="Histidine kinase" evidence="16">
    <location>
        <begin position="149"/>
        <end position="373"/>
    </location>
</feature>
<dbReference type="EC" id="2.7.13.3" evidence="3"/>
<keyword evidence="4" id="KW-1003">Cell membrane</keyword>
<dbReference type="Gene3D" id="3.40.50.2300">
    <property type="match status" value="1"/>
</dbReference>
<dbReference type="Pfam" id="PF13188">
    <property type="entry name" value="PAS_8"/>
    <property type="match status" value="1"/>
</dbReference>
<gene>
    <name evidence="19" type="ORF">ACFOGH_19980</name>
</gene>
<keyword evidence="5" id="KW-0997">Cell inner membrane</keyword>
<dbReference type="SMART" id="SM00388">
    <property type="entry name" value="HisKA"/>
    <property type="match status" value="1"/>
</dbReference>
<dbReference type="InterPro" id="IPR004358">
    <property type="entry name" value="Sig_transdc_His_kin-like_C"/>
</dbReference>
<dbReference type="EMBL" id="JBHRTO010000003">
    <property type="protein sequence ID" value="MFC3183278.1"/>
    <property type="molecule type" value="Genomic_DNA"/>
</dbReference>
<comment type="catalytic activity">
    <reaction evidence="1">
        <text>ATP + protein L-histidine = ADP + protein N-phospho-L-histidine.</text>
        <dbReference type="EC" id="2.7.13.3"/>
    </reaction>
</comment>
<dbReference type="SUPFAM" id="SSF47226">
    <property type="entry name" value="Histidine-containing phosphotransfer domain, HPT domain"/>
    <property type="match status" value="1"/>
</dbReference>
<evidence type="ECO:0000256" key="15">
    <source>
        <dbReference type="PROSITE-ProRule" id="PRU00169"/>
    </source>
</evidence>
<keyword evidence="10 19" id="KW-0547">Nucleotide-binding</keyword>
<dbReference type="PANTHER" id="PTHR43047:SF78">
    <property type="entry name" value="SENSORY_REGULATORY PROTEIN RPFC"/>
    <property type="match status" value="1"/>
</dbReference>
<dbReference type="Proteomes" id="UP001595547">
    <property type="component" value="Unassembled WGS sequence"/>
</dbReference>
<feature type="modified residue" description="Phosphohistidine" evidence="14">
    <location>
        <position position="582"/>
    </location>
</feature>
<dbReference type="PRINTS" id="PR00344">
    <property type="entry name" value="BCTRLSENSOR"/>
</dbReference>
<keyword evidence="8" id="KW-0812">Transmembrane</keyword>
<dbReference type="RefSeq" id="WP_380074963.1">
    <property type="nucleotide sequence ID" value="NZ_JBHRTO010000003.1"/>
</dbReference>
<evidence type="ECO:0000313" key="19">
    <source>
        <dbReference type="EMBL" id="MFC3183278.1"/>
    </source>
</evidence>
<evidence type="ECO:0000256" key="10">
    <source>
        <dbReference type="ARBA" id="ARBA00022840"/>
    </source>
</evidence>
<evidence type="ECO:0000259" key="17">
    <source>
        <dbReference type="PROSITE" id="PS50110"/>
    </source>
</evidence>
<dbReference type="SUPFAM" id="SSF55785">
    <property type="entry name" value="PYP-like sensor domain (PAS domain)"/>
    <property type="match status" value="1"/>
</dbReference>
<dbReference type="CDD" id="cd00082">
    <property type="entry name" value="HisKA"/>
    <property type="match status" value="1"/>
</dbReference>
<keyword evidence="6 15" id="KW-0597">Phosphoprotein</keyword>
<evidence type="ECO:0000256" key="6">
    <source>
        <dbReference type="ARBA" id="ARBA00022553"/>
    </source>
</evidence>
<dbReference type="InterPro" id="IPR036097">
    <property type="entry name" value="HisK_dim/P_sf"/>
</dbReference>
<dbReference type="CDD" id="cd16922">
    <property type="entry name" value="HATPase_EvgS-ArcB-TorS-like"/>
    <property type="match status" value="1"/>
</dbReference>
<accession>A0ABV7J678</accession>
<feature type="modified residue" description="4-aspartylphosphate" evidence="15">
    <location>
        <position position="444"/>
    </location>
</feature>
<dbReference type="InterPro" id="IPR035965">
    <property type="entry name" value="PAS-like_dom_sf"/>
</dbReference>
<reference evidence="20" key="1">
    <citation type="journal article" date="2019" name="Int. J. Syst. Evol. Microbiol.">
        <title>The Global Catalogue of Microorganisms (GCM) 10K type strain sequencing project: providing services to taxonomists for standard genome sequencing and annotation.</title>
        <authorList>
            <consortium name="The Broad Institute Genomics Platform"/>
            <consortium name="The Broad Institute Genome Sequencing Center for Infectious Disease"/>
            <person name="Wu L."/>
            <person name="Ma J."/>
        </authorList>
    </citation>
    <scope>NUCLEOTIDE SEQUENCE [LARGE SCALE GENOMIC DNA]</scope>
    <source>
        <strain evidence="20">KCTC 52039</strain>
    </source>
</reference>
<evidence type="ECO:0000256" key="11">
    <source>
        <dbReference type="ARBA" id="ARBA00022989"/>
    </source>
</evidence>
<keyword evidence="12" id="KW-0902">Two-component regulatory system</keyword>
<dbReference type="PROSITE" id="PS50894">
    <property type="entry name" value="HPT"/>
    <property type="match status" value="1"/>
</dbReference>
<dbReference type="Gene3D" id="1.20.120.160">
    <property type="entry name" value="HPT domain"/>
    <property type="match status" value="1"/>
</dbReference>
<evidence type="ECO:0000256" key="7">
    <source>
        <dbReference type="ARBA" id="ARBA00022679"/>
    </source>
</evidence>
<keyword evidence="11" id="KW-1133">Transmembrane helix</keyword>
<dbReference type="GO" id="GO:0005524">
    <property type="term" value="F:ATP binding"/>
    <property type="evidence" value="ECO:0007669"/>
    <property type="project" value="UniProtKB-KW"/>
</dbReference>